<dbReference type="EMBL" id="JAWJWE010000001">
    <property type="protein sequence ID" value="KAK6643969.1"/>
    <property type="molecule type" value="Genomic_DNA"/>
</dbReference>
<name>A0AAN8SDJ6_POLSC</name>
<evidence type="ECO:0000313" key="1">
    <source>
        <dbReference type="EMBL" id="KAK6643969.1"/>
    </source>
</evidence>
<evidence type="ECO:0000313" key="2">
    <source>
        <dbReference type="Proteomes" id="UP001372834"/>
    </source>
</evidence>
<gene>
    <name evidence="1" type="ORF">RUM43_000234</name>
</gene>
<proteinExistence type="predicted"/>
<accession>A0AAN8SDJ6</accession>
<dbReference type="AlphaFoldDB" id="A0AAN8SDJ6"/>
<comment type="caution">
    <text evidence="1">The sequence shown here is derived from an EMBL/GenBank/DDBJ whole genome shotgun (WGS) entry which is preliminary data.</text>
</comment>
<sequence length="81" mass="9095">MVITCKKPCKRKRSTMLTVEQMVDIALGTPEIGAVNFNVLHALIHVIIQQLNIQKCLVEFKGYDSERMEGIILSAKPVNVQ</sequence>
<reference evidence="1 2" key="1">
    <citation type="submission" date="2023-10" db="EMBL/GenBank/DDBJ databases">
        <title>Genomes of two closely related lineages of the louse Polyplax serrata with different host specificities.</title>
        <authorList>
            <person name="Martinu J."/>
            <person name="Tarabai H."/>
            <person name="Stefka J."/>
            <person name="Hypsa V."/>
        </authorList>
    </citation>
    <scope>NUCLEOTIDE SEQUENCE [LARGE SCALE GENOMIC DNA]</scope>
    <source>
        <strain evidence="1">HR10_N</strain>
    </source>
</reference>
<dbReference type="Proteomes" id="UP001372834">
    <property type="component" value="Unassembled WGS sequence"/>
</dbReference>
<protein>
    <submittedName>
        <fullName evidence="1">Uncharacterized protein</fullName>
    </submittedName>
</protein>
<organism evidence="1 2">
    <name type="scientific">Polyplax serrata</name>
    <name type="common">Common mouse louse</name>
    <dbReference type="NCBI Taxonomy" id="468196"/>
    <lineage>
        <taxon>Eukaryota</taxon>
        <taxon>Metazoa</taxon>
        <taxon>Ecdysozoa</taxon>
        <taxon>Arthropoda</taxon>
        <taxon>Hexapoda</taxon>
        <taxon>Insecta</taxon>
        <taxon>Pterygota</taxon>
        <taxon>Neoptera</taxon>
        <taxon>Paraneoptera</taxon>
        <taxon>Psocodea</taxon>
        <taxon>Troctomorpha</taxon>
        <taxon>Phthiraptera</taxon>
        <taxon>Anoplura</taxon>
        <taxon>Polyplacidae</taxon>
        <taxon>Polyplax</taxon>
    </lineage>
</organism>